<keyword evidence="2 7" id="KW-0808">Transferase</keyword>
<evidence type="ECO:0000256" key="8">
    <source>
        <dbReference type="SAM" id="MobiDB-lite"/>
    </source>
</evidence>
<dbReference type="Pfam" id="PF01529">
    <property type="entry name" value="DHHC"/>
    <property type="match status" value="1"/>
</dbReference>
<evidence type="ECO:0000256" key="7">
    <source>
        <dbReference type="RuleBase" id="RU079119"/>
    </source>
</evidence>
<evidence type="ECO:0000313" key="10">
    <source>
        <dbReference type="EMBL" id="VFV27984.1"/>
    </source>
</evidence>
<dbReference type="PANTHER" id="PTHR22883:SF490">
    <property type="entry name" value="PALMITOYLTRANSFERASE"/>
    <property type="match status" value="1"/>
</dbReference>
<keyword evidence="3" id="KW-0812">Transmembrane</keyword>
<dbReference type="InterPro" id="IPR001594">
    <property type="entry name" value="Palmitoyltrfase_DHHC"/>
</dbReference>
<dbReference type="GO" id="GO:0019706">
    <property type="term" value="F:protein-cysteine S-palmitoyltransferase activity"/>
    <property type="evidence" value="ECO:0007669"/>
    <property type="project" value="UniProtKB-EC"/>
</dbReference>
<dbReference type="EMBL" id="CAAGRJ010010695">
    <property type="protein sequence ID" value="VFV27984.1"/>
    <property type="molecule type" value="Genomic_DNA"/>
</dbReference>
<feature type="region of interest" description="Disordered" evidence="8">
    <location>
        <begin position="157"/>
        <end position="187"/>
    </location>
</feature>
<comment type="domain">
    <text evidence="7">The DHHC domain is required for palmitoyltransferase activity.</text>
</comment>
<dbReference type="GO" id="GO:0006612">
    <property type="term" value="P:protein targeting to membrane"/>
    <property type="evidence" value="ECO:0007669"/>
    <property type="project" value="TreeGrafter"/>
</dbReference>
<dbReference type="AlphaFoldDB" id="A0A485N6X7"/>
<comment type="subcellular location">
    <subcellularLocation>
        <location evidence="1">Membrane</location>
        <topology evidence="1">Multi-pass membrane protein</topology>
    </subcellularLocation>
</comment>
<dbReference type="Proteomes" id="UP000386466">
    <property type="component" value="Unassembled WGS sequence"/>
</dbReference>
<proteinExistence type="inferred from homology"/>
<comment type="similarity">
    <text evidence="7">Belongs to the DHHC palmitoyltransferase family.</text>
</comment>
<dbReference type="GO" id="GO:0005783">
    <property type="term" value="C:endoplasmic reticulum"/>
    <property type="evidence" value="ECO:0007669"/>
    <property type="project" value="TreeGrafter"/>
</dbReference>
<evidence type="ECO:0000256" key="5">
    <source>
        <dbReference type="ARBA" id="ARBA00023136"/>
    </source>
</evidence>
<accession>A0A485N6X7</accession>
<dbReference type="PROSITE" id="PS50216">
    <property type="entry name" value="DHHC"/>
    <property type="match status" value="1"/>
</dbReference>
<dbReference type="GO" id="GO:0016020">
    <property type="term" value="C:membrane"/>
    <property type="evidence" value="ECO:0007669"/>
    <property type="project" value="UniProtKB-SubCell"/>
</dbReference>
<evidence type="ECO:0000259" key="9">
    <source>
        <dbReference type="Pfam" id="PF01529"/>
    </source>
</evidence>
<evidence type="ECO:0000313" key="11">
    <source>
        <dbReference type="Proteomes" id="UP000386466"/>
    </source>
</evidence>
<dbReference type="InterPro" id="IPR039859">
    <property type="entry name" value="PFA4/ZDH16/20/ERF2-like"/>
</dbReference>
<keyword evidence="6 7" id="KW-0012">Acyltransferase</keyword>
<protein>
    <recommendedName>
        <fullName evidence="7">Palmitoyltransferase</fullName>
        <ecNumber evidence="7">2.3.1.225</ecNumber>
    </recommendedName>
</protein>
<gene>
    <name evidence="10" type="ORF">LYPA_23C014212</name>
</gene>
<feature type="compositionally biased region" description="Low complexity" evidence="8">
    <location>
        <begin position="161"/>
        <end position="170"/>
    </location>
</feature>
<name>A0A485N6X7_LYNPA</name>
<dbReference type="PANTHER" id="PTHR22883">
    <property type="entry name" value="ZINC FINGER DHHC DOMAIN CONTAINING PROTEIN"/>
    <property type="match status" value="1"/>
</dbReference>
<organism evidence="10 11">
    <name type="scientific">Lynx pardinus</name>
    <name type="common">Iberian lynx</name>
    <name type="synonym">Felis pardina</name>
    <dbReference type="NCBI Taxonomy" id="191816"/>
    <lineage>
        <taxon>Eukaryota</taxon>
        <taxon>Metazoa</taxon>
        <taxon>Chordata</taxon>
        <taxon>Craniata</taxon>
        <taxon>Vertebrata</taxon>
        <taxon>Euteleostomi</taxon>
        <taxon>Mammalia</taxon>
        <taxon>Eutheria</taxon>
        <taxon>Laurasiatheria</taxon>
        <taxon>Carnivora</taxon>
        <taxon>Feliformia</taxon>
        <taxon>Felidae</taxon>
        <taxon>Felinae</taxon>
        <taxon>Lynx</taxon>
    </lineage>
</organism>
<evidence type="ECO:0000256" key="4">
    <source>
        <dbReference type="ARBA" id="ARBA00022989"/>
    </source>
</evidence>
<feature type="domain" description="Palmitoyltransferase DHHC" evidence="9">
    <location>
        <begin position="94"/>
        <end position="149"/>
    </location>
</feature>
<keyword evidence="4" id="KW-1133">Transmembrane helix</keyword>
<evidence type="ECO:0000256" key="6">
    <source>
        <dbReference type="ARBA" id="ARBA00023315"/>
    </source>
</evidence>
<keyword evidence="5" id="KW-0472">Membrane</keyword>
<keyword evidence="11" id="KW-1185">Reference proteome</keyword>
<reference evidence="10 11" key="1">
    <citation type="submission" date="2019-01" db="EMBL/GenBank/DDBJ databases">
        <authorList>
            <person name="Alioto T."/>
            <person name="Alioto T."/>
        </authorList>
    </citation>
    <scope>NUCLEOTIDE SEQUENCE [LARGE SCALE GENOMIC DNA]</scope>
</reference>
<evidence type="ECO:0000256" key="3">
    <source>
        <dbReference type="ARBA" id="ARBA00022692"/>
    </source>
</evidence>
<evidence type="ECO:0000256" key="2">
    <source>
        <dbReference type="ARBA" id="ARBA00022679"/>
    </source>
</evidence>
<comment type="catalytic activity">
    <reaction evidence="7">
        <text>L-cysteinyl-[protein] + hexadecanoyl-CoA = S-hexadecanoyl-L-cysteinyl-[protein] + CoA</text>
        <dbReference type="Rhea" id="RHEA:36683"/>
        <dbReference type="Rhea" id="RHEA-COMP:10131"/>
        <dbReference type="Rhea" id="RHEA-COMP:11032"/>
        <dbReference type="ChEBI" id="CHEBI:29950"/>
        <dbReference type="ChEBI" id="CHEBI:57287"/>
        <dbReference type="ChEBI" id="CHEBI:57379"/>
        <dbReference type="ChEBI" id="CHEBI:74151"/>
        <dbReference type="EC" id="2.3.1.225"/>
    </reaction>
</comment>
<sequence>MPARVPALPAPGRTHREWFVCDIPGIACAAGTWVLVPGAGDGLLRALSLPARGPAYFLAHDALFQLLALAAHARTALTDAGAVPLGAARGGPRCSLCGSARPARTHHYTVCGRRTRKVDLRCPWVDNCVGEDDQKYFVLLALYTALGSLHLPGGSEAPPCAATRAGTGTRSARRRRAPPWSSSSRWP</sequence>
<feature type="compositionally biased region" description="Low complexity" evidence="8">
    <location>
        <begin position="178"/>
        <end position="187"/>
    </location>
</feature>
<evidence type="ECO:0000256" key="1">
    <source>
        <dbReference type="ARBA" id="ARBA00004141"/>
    </source>
</evidence>
<dbReference type="EC" id="2.3.1.225" evidence="7"/>
<dbReference type="GO" id="GO:0005794">
    <property type="term" value="C:Golgi apparatus"/>
    <property type="evidence" value="ECO:0007669"/>
    <property type="project" value="TreeGrafter"/>
</dbReference>